<evidence type="ECO:0000313" key="2">
    <source>
        <dbReference type="EMBL" id="PSR87434.1"/>
    </source>
</evidence>
<evidence type="ECO:0000256" key="1">
    <source>
        <dbReference type="SAM" id="SignalP"/>
    </source>
</evidence>
<dbReference type="Proteomes" id="UP000241462">
    <property type="component" value="Unassembled WGS sequence"/>
</dbReference>
<gene>
    <name evidence="2" type="ORF">BD289DRAFT_235431</name>
</gene>
<accession>A0A2T3A9Y9</accession>
<feature type="signal peptide" evidence="1">
    <location>
        <begin position="1"/>
        <end position="17"/>
    </location>
</feature>
<feature type="chain" id="PRO_5015519041" description="Secreted protein" evidence="1">
    <location>
        <begin position="18"/>
        <end position="120"/>
    </location>
</feature>
<name>A0A2T3A9Y9_9PEZI</name>
<keyword evidence="1" id="KW-0732">Signal</keyword>
<dbReference type="InParanoid" id="A0A2T3A9Y9"/>
<dbReference type="EMBL" id="KZ678429">
    <property type="protein sequence ID" value="PSR87434.1"/>
    <property type="molecule type" value="Genomic_DNA"/>
</dbReference>
<protein>
    <recommendedName>
        <fullName evidence="4">Secreted protein</fullName>
    </recommendedName>
</protein>
<evidence type="ECO:0000313" key="3">
    <source>
        <dbReference type="Proteomes" id="UP000241462"/>
    </source>
</evidence>
<dbReference type="AlphaFoldDB" id="A0A2T3A9Y9"/>
<sequence>MMVVAGVFGLLRNVFQALWCREDQRKEHNETCAVVSNGAVGQKGAHPTVLAEPCDRCAVVVKIDAYAEIVRSRLPMTAVENLCRPVERERSRGRRGVWLRKKMCEEVKTMIKRNQQRKAK</sequence>
<proteinExistence type="predicted"/>
<evidence type="ECO:0008006" key="4">
    <source>
        <dbReference type="Google" id="ProtNLM"/>
    </source>
</evidence>
<reference evidence="2 3" key="1">
    <citation type="journal article" date="2018" name="Mycol. Prog.">
        <title>Coniella lustricola, a new species from submerged detritus.</title>
        <authorList>
            <person name="Raudabaugh D.B."/>
            <person name="Iturriaga T."/>
            <person name="Carver A."/>
            <person name="Mondo S."/>
            <person name="Pangilinan J."/>
            <person name="Lipzen A."/>
            <person name="He G."/>
            <person name="Amirebrahimi M."/>
            <person name="Grigoriev I.V."/>
            <person name="Miller A.N."/>
        </authorList>
    </citation>
    <scope>NUCLEOTIDE SEQUENCE [LARGE SCALE GENOMIC DNA]</scope>
    <source>
        <strain evidence="2 3">B22-T-1</strain>
    </source>
</reference>
<organism evidence="2 3">
    <name type="scientific">Coniella lustricola</name>
    <dbReference type="NCBI Taxonomy" id="2025994"/>
    <lineage>
        <taxon>Eukaryota</taxon>
        <taxon>Fungi</taxon>
        <taxon>Dikarya</taxon>
        <taxon>Ascomycota</taxon>
        <taxon>Pezizomycotina</taxon>
        <taxon>Sordariomycetes</taxon>
        <taxon>Sordariomycetidae</taxon>
        <taxon>Diaporthales</taxon>
        <taxon>Schizoparmaceae</taxon>
        <taxon>Coniella</taxon>
    </lineage>
</organism>
<keyword evidence="3" id="KW-1185">Reference proteome</keyword>